<keyword evidence="3" id="KW-1185">Reference proteome</keyword>
<accession>A0ABP1IK75</accession>
<reference evidence="2 3" key="1">
    <citation type="submission" date="2024-07" db="EMBL/GenBank/DDBJ databases">
        <authorList>
            <person name="Akdeniz Z."/>
        </authorList>
    </citation>
    <scope>NUCLEOTIDE SEQUENCE [LARGE SCALE GENOMIC DNA]</scope>
</reference>
<dbReference type="Proteomes" id="UP001642409">
    <property type="component" value="Unassembled WGS sequence"/>
</dbReference>
<gene>
    <name evidence="2" type="ORF">HINF_LOCUS26180</name>
</gene>
<sequence>MLAKLLKDYTTLLISMNHYQNIKKYQREAHLLPITTACCGQKQHCICTRQKCERQIWCSASSEPAENRLSALIHQIIKNQFSFPIHGLKLGTGSGSQLQGEPTRIKASQPTIKLGGPEN</sequence>
<evidence type="ECO:0000256" key="1">
    <source>
        <dbReference type="SAM" id="MobiDB-lite"/>
    </source>
</evidence>
<evidence type="ECO:0000313" key="3">
    <source>
        <dbReference type="Proteomes" id="UP001642409"/>
    </source>
</evidence>
<dbReference type="EMBL" id="CAXDID020000079">
    <property type="protein sequence ID" value="CAL6017838.1"/>
    <property type="molecule type" value="Genomic_DNA"/>
</dbReference>
<protein>
    <submittedName>
        <fullName evidence="2">Hypothetical_protein</fullName>
    </submittedName>
</protein>
<evidence type="ECO:0000313" key="2">
    <source>
        <dbReference type="EMBL" id="CAL6017838.1"/>
    </source>
</evidence>
<comment type="caution">
    <text evidence="2">The sequence shown here is derived from an EMBL/GenBank/DDBJ whole genome shotgun (WGS) entry which is preliminary data.</text>
</comment>
<name>A0ABP1IK75_9EUKA</name>
<proteinExistence type="predicted"/>
<feature type="region of interest" description="Disordered" evidence="1">
    <location>
        <begin position="93"/>
        <end position="119"/>
    </location>
</feature>
<organism evidence="2 3">
    <name type="scientific">Hexamita inflata</name>
    <dbReference type="NCBI Taxonomy" id="28002"/>
    <lineage>
        <taxon>Eukaryota</taxon>
        <taxon>Metamonada</taxon>
        <taxon>Diplomonadida</taxon>
        <taxon>Hexamitidae</taxon>
        <taxon>Hexamitinae</taxon>
        <taxon>Hexamita</taxon>
    </lineage>
</organism>
<feature type="compositionally biased region" description="Polar residues" evidence="1">
    <location>
        <begin position="95"/>
        <end position="111"/>
    </location>
</feature>